<protein>
    <submittedName>
        <fullName evidence="4">DNA-binding response regulator</fullName>
    </submittedName>
</protein>
<dbReference type="Gene3D" id="2.40.50.1020">
    <property type="entry name" value="LytTr DNA-binding domain"/>
    <property type="match status" value="1"/>
</dbReference>
<dbReference type="EMBL" id="CP023777">
    <property type="protein sequence ID" value="ATL48354.1"/>
    <property type="molecule type" value="Genomic_DNA"/>
</dbReference>
<reference evidence="4 5" key="1">
    <citation type="submission" date="2017-10" db="EMBL/GenBank/DDBJ databases">
        <title>Paenichitinophaga pekingensis gen. nov., sp. nov., isolated from activated sludge.</title>
        <authorList>
            <person name="Jin D."/>
            <person name="Kong X."/>
            <person name="Deng Y."/>
            <person name="Bai Z."/>
        </authorList>
    </citation>
    <scope>NUCLEOTIDE SEQUENCE [LARGE SCALE GENOMIC DNA]</scope>
    <source>
        <strain evidence="4 5">13</strain>
    </source>
</reference>
<feature type="domain" description="Response regulatory" evidence="2">
    <location>
        <begin position="4"/>
        <end position="117"/>
    </location>
</feature>
<accession>A0A291QWX1</accession>
<gene>
    <name evidence="4" type="ORF">COR50_14955</name>
</gene>
<sequence length="252" mass="29081">MGMNIAIVDDEQHCIDALLELLNHYSEHIASIKTYGNVEAAVKGINSFKPDILFLDIQLQDQTGFDVLKQLRFKDFNLVFCTAFEQYAITAFKFSAMDYLLKPIAGEEFNETMEKLLAKSEKDALNGKMQVLMSHLESSGQQHKKICIPTIDGYVFLKMQEIIRCQADVNYTYIFTADQQKFVVSKTLKHFEDLLKPPHFFRVHNSHLVNMDYIQKYTKGKGGFVTLSDQTVLEVSTRRKDEFLRLCKLLEK</sequence>
<dbReference type="Proteomes" id="UP000220133">
    <property type="component" value="Chromosome"/>
</dbReference>
<dbReference type="KEGG" id="cbae:COR50_14955"/>
<dbReference type="Pfam" id="PF04397">
    <property type="entry name" value="LytTR"/>
    <property type="match status" value="1"/>
</dbReference>
<dbReference type="PANTHER" id="PTHR37299:SF1">
    <property type="entry name" value="STAGE 0 SPORULATION PROTEIN A HOMOLOG"/>
    <property type="match status" value="1"/>
</dbReference>
<dbReference type="Pfam" id="PF00072">
    <property type="entry name" value="Response_reg"/>
    <property type="match status" value="1"/>
</dbReference>
<evidence type="ECO:0000313" key="5">
    <source>
        <dbReference type="Proteomes" id="UP000220133"/>
    </source>
</evidence>
<dbReference type="InterPro" id="IPR007492">
    <property type="entry name" value="LytTR_DNA-bd_dom"/>
</dbReference>
<evidence type="ECO:0000256" key="1">
    <source>
        <dbReference type="PROSITE-ProRule" id="PRU00169"/>
    </source>
</evidence>
<keyword evidence="1" id="KW-0597">Phosphoprotein</keyword>
<dbReference type="InterPro" id="IPR011006">
    <property type="entry name" value="CheY-like_superfamily"/>
</dbReference>
<dbReference type="PROSITE" id="PS50110">
    <property type="entry name" value="RESPONSE_REGULATORY"/>
    <property type="match status" value="1"/>
</dbReference>
<dbReference type="SMART" id="SM00448">
    <property type="entry name" value="REC"/>
    <property type="match status" value="1"/>
</dbReference>
<dbReference type="GO" id="GO:0000156">
    <property type="term" value="F:phosphorelay response regulator activity"/>
    <property type="evidence" value="ECO:0007669"/>
    <property type="project" value="InterPro"/>
</dbReference>
<dbReference type="OrthoDB" id="1646880at2"/>
<dbReference type="InterPro" id="IPR001789">
    <property type="entry name" value="Sig_transdc_resp-reg_receiver"/>
</dbReference>
<dbReference type="AlphaFoldDB" id="A0A291QWX1"/>
<dbReference type="GO" id="GO:0003677">
    <property type="term" value="F:DNA binding"/>
    <property type="evidence" value="ECO:0007669"/>
    <property type="project" value="UniProtKB-KW"/>
</dbReference>
<evidence type="ECO:0000259" key="3">
    <source>
        <dbReference type="PROSITE" id="PS50930"/>
    </source>
</evidence>
<dbReference type="InterPro" id="IPR046947">
    <property type="entry name" value="LytR-like"/>
</dbReference>
<dbReference type="SMART" id="SM00850">
    <property type="entry name" value="LytTR"/>
    <property type="match status" value="1"/>
</dbReference>
<dbReference type="Gene3D" id="3.40.50.2300">
    <property type="match status" value="1"/>
</dbReference>
<dbReference type="SUPFAM" id="SSF52172">
    <property type="entry name" value="CheY-like"/>
    <property type="match status" value="1"/>
</dbReference>
<dbReference type="PANTHER" id="PTHR37299">
    <property type="entry name" value="TRANSCRIPTIONAL REGULATOR-RELATED"/>
    <property type="match status" value="1"/>
</dbReference>
<organism evidence="4 5">
    <name type="scientific">Chitinophaga caeni</name>
    <dbReference type="NCBI Taxonomy" id="2029983"/>
    <lineage>
        <taxon>Bacteria</taxon>
        <taxon>Pseudomonadati</taxon>
        <taxon>Bacteroidota</taxon>
        <taxon>Chitinophagia</taxon>
        <taxon>Chitinophagales</taxon>
        <taxon>Chitinophagaceae</taxon>
        <taxon>Chitinophaga</taxon>
    </lineage>
</organism>
<proteinExistence type="predicted"/>
<keyword evidence="5" id="KW-1185">Reference proteome</keyword>
<evidence type="ECO:0000259" key="2">
    <source>
        <dbReference type="PROSITE" id="PS50110"/>
    </source>
</evidence>
<name>A0A291QWX1_9BACT</name>
<evidence type="ECO:0000313" key="4">
    <source>
        <dbReference type="EMBL" id="ATL48354.1"/>
    </source>
</evidence>
<keyword evidence="4" id="KW-0238">DNA-binding</keyword>
<feature type="domain" description="HTH LytTR-type" evidence="3">
    <location>
        <begin position="146"/>
        <end position="249"/>
    </location>
</feature>
<feature type="modified residue" description="4-aspartylphosphate" evidence="1">
    <location>
        <position position="56"/>
    </location>
</feature>
<dbReference type="PROSITE" id="PS50930">
    <property type="entry name" value="HTH_LYTTR"/>
    <property type="match status" value="1"/>
</dbReference>